<dbReference type="InterPro" id="IPR032801">
    <property type="entry name" value="PXL2A/B/C"/>
</dbReference>
<evidence type="ECO:0000313" key="2">
    <source>
        <dbReference type="EMBL" id="GFH52179.1"/>
    </source>
</evidence>
<accession>A0AAD3CUM5</accession>
<feature type="signal peptide" evidence="1">
    <location>
        <begin position="1"/>
        <end position="23"/>
    </location>
</feature>
<protein>
    <submittedName>
        <fullName evidence="2">Uncharacterized protein</fullName>
    </submittedName>
</protein>
<evidence type="ECO:0000313" key="3">
    <source>
        <dbReference type="Proteomes" id="UP001054902"/>
    </source>
</evidence>
<keyword evidence="3" id="KW-1185">Reference proteome</keyword>
<name>A0AAD3CUM5_9STRA</name>
<dbReference type="Proteomes" id="UP001054902">
    <property type="component" value="Unassembled WGS sequence"/>
</dbReference>
<dbReference type="AlphaFoldDB" id="A0AAD3CUM5"/>
<keyword evidence="1" id="KW-0732">Signal</keyword>
<dbReference type="EMBL" id="BLLK01000045">
    <property type="protein sequence ID" value="GFH52179.1"/>
    <property type="molecule type" value="Genomic_DNA"/>
</dbReference>
<feature type="chain" id="PRO_5042135247" evidence="1">
    <location>
        <begin position="24"/>
        <end position="364"/>
    </location>
</feature>
<comment type="caution">
    <text evidence="2">The sequence shown here is derived from an EMBL/GenBank/DDBJ whole genome shotgun (WGS) entry which is preliminary data.</text>
</comment>
<gene>
    <name evidence="2" type="ORF">CTEN210_08655</name>
</gene>
<dbReference type="Pfam" id="PF13911">
    <property type="entry name" value="AhpC-TSA_2"/>
    <property type="match status" value="1"/>
</dbReference>
<sequence>MKVTAQTLVAASLFALNSSSVNAFQQHTPQRYKSQLFSTTVFDTLMEAPVIDPGTGNSMNALEGIIPKSGDFFQNLFGDKNANEKTLVVIMPQLGDFDSSEYAEFLSAVSSELNEAKIGLRVIGIGTPDSAKKFANFNGLDISYLKVDPQGQVHKSLELHAGPNWDIPSFLPQSLLEWFAYDYCGAKEEQDAKAISRAWLNYMAMCAGIAAPDTLPEILRGYFGDKSAPERISADEVVVIGSDEDPVIAIKGVSDVKLGPFKYQQLWKNEEGYQRPVELATVRLRAMVEVLTNFNEYVPDQRFLDLRGATFLFDNETKEIIYEHRDTGVLSYSKTMARPLSFLEPYIGEKALNPLGLKDNAINL</sequence>
<evidence type="ECO:0000256" key="1">
    <source>
        <dbReference type="SAM" id="SignalP"/>
    </source>
</evidence>
<proteinExistence type="predicted"/>
<reference evidence="2 3" key="1">
    <citation type="journal article" date="2021" name="Sci. Rep.">
        <title>The genome of the diatom Chaetoceros tenuissimus carries an ancient integrated fragment of an extant virus.</title>
        <authorList>
            <person name="Hongo Y."/>
            <person name="Kimura K."/>
            <person name="Takaki Y."/>
            <person name="Yoshida Y."/>
            <person name="Baba S."/>
            <person name="Kobayashi G."/>
            <person name="Nagasaki K."/>
            <person name="Hano T."/>
            <person name="Tomaru Y."/>
        </authorList>
    </citation>
    <scope>NUCLEOTIDE SEQUENCE [LARGE SCALE GENOMIC DNA]</scope>
    <source>
        <strain evidence="2 3">NIES-3715</strain>
    </source>
</reference>
<organism evidence="2 3">
    <name type="scientific">Chaetoceros tenuissimus</name>
    <dbReference type="NCBI Taxonomy" id="426638"/>
    <lineage>
        <taxon>Eukaryota</taxon>
        <taxon>Sar</taxon>
        <taxon>Stramenopiles</taxon>
        <taxon>Ochrophyta</taxon>
        <taxon>Bacillariophyta</taxon>
        <taxon>Coscinodiscophyceae</taxon>
        <taxon>Chaetocerotophycidae</taxon>
        <taxon>Chaetocerotales</taxon>
        <taxon>Chaetocerotaceae</taxon>
        <taxon>Chaetoceros</taxon>
    </lineage>
</organism>